<dbReference type="InterPro" id="IPR039421">
    <property type="entry name" value="Type_1_exporter"/>
</dbReference>
<dbReference type="InterPro" id="IPR017871">
    <property type="entry name" value="ABC_transporter-like_CS"/>
</dbReference>
<proteinExistence type="inferred from homology"/>
<keyword evidence="7 8" id="KW-0472">Membrane</keyword>
<dbReference type="Proteomes" id="UP000269692">
    <property type="component" value="Unassembled WGS sequence"/>
</dbReference>
<dbReference type="PANTHER" id="PTHR24221">
    <property type="entry name" value="ATP-BINDING CASSETTE SUB-FAMILY B"/>
    <property type="match status" value="1"/>
</dbReference>
<dbReference type="SUPFAM" id="SSF90123">
    <property type="entry name" value="ABC transporter transmembrane region"/>
    <property type="match status" value="1"/>
</dbReference>
<dbReference type="PROSITE" id="PS50929">
    <property type="entry name" value="ABC_TM1F"/>
    <property type="match status" value="1"/>
</dbReference>
<dbReference type="EMBL" id="RCTF01000004">
    <property type="protein sequence ID" value="RLP79988.1"/>
    <property type="molecule type" value="Genomic_DNA"/>
</dbReference>
<feature type="domain" description="ABC transmembrane type-1" evidence="10">
    <location>
        <begin position="24"/>
        <end position="312"/>
    </location>
</feature>
<comment type="similarity">
    <text evidence="2">Belongs to the ABC transporter superfamily.</text>
</comment>
<evidence type="ECO:0000256" key="6">
    <source>
        <dbReference type="ARBA" id="ARBA00022989"/>
    </source>
</evidence>
<dbReference type="InterPro" id="IPR027417">
    <property type="entry name" value="P-loop_NTPase"/>
</dbReference>
<evidence type="ECO:0000259" key="9">
    <source>
        <dbReference type="PROSITE" id="PS50893"/>
    </source>
</evidence>
<evidence type="ECO:0000256" key="4">
    <source>
        <dbReference type="ARBA" id="ARBA00022741"/>
    </source>
</evidence>
<dbReference type="OrthoDB" id="5288404at2"/>
<gene>
    <name evidence="11" type="primary">cydC</name>
    <name evidence="11" type="ORF">D9R14_06420</name>
</gene>
<dbReference type="GO" id="GO:0005524">
    <property type="term" value="F:ATP binding"/>
    <property type="evidence" value="ECO:0007669"/>
    <property type="project" value="UniProtKB-KW"/>
</dbReference>
<comment type="caution">
    <text evidence="11">The sequence shown here is derived from an EMBL/GenBank/DDBJ whole genome shotgun (WGS) entry which is preliminary data.</text>
</comment>
<dbReference type="Gene3D" id="3.40.50.300">
    <property type="entry name" value="P-loop containing nucleotide triphosphate hydrolases"/>
    <property type="match status" value="1"/>
</dbReference>
<evidence type="ECO:0000256" key="7">
    <source>
        <dbReference type="ARBA" id="ARBA00023136"/>
    </source>
</evidence>
<name>A0A3L7AK75_9HYPH</name>
<evidence type="ECO:0000256" key="1">
    <source>
        <dbReference type="ARBA" id="ARBA00004651"/>
    </source>
</evidence>
<dbReference type="SUPFAM" id="SSF52540">
    <property type="entry name" value="P-loop containing nucleoside triphosphate hydrolases"/>
    <property type="match status" value="1"/>
</dbReference>
<dbReference type="SMART" id="SM00382">
    <property type="entry name" value="AAA"/>
    <property type="match status" value="1"/>
</dbReference>
<dbReference type="GO" id="GO:0034775">
    <property type="term" value="P:glutathione transmembrane transport"/>
    <property type="evidence" value="ECO:0007669"/>
    <property type="project" value="InterPro"/>
</dbReference>
<reference evidence="11 12" key="1">
    <citation type="submission" date="2018-10" db="EMBL/GenBank/DDBJ databases">
        <title>Xanthobacter tagetidis genome sequencing and assembly.</title>
        <authorList>
            <person name="Maclea K.S."/>
            <person name="Goen A.E."/>
            <person name="Fatima S.A."/>
        </authorList>
    </citation>
    <scope>NUCLEOTIDE SEQUENCE [LARGE SCALE GENOMIC DNA]</scope>
    <source>
        <strain evidence="11 12">ATCC 700314</strain>
    </source>
</reference>
<feature type="transmembrane region" description="Helical" evidence="8">
    <location>
        <begin position="253"/>
        <end position="277"/>
    </location>
</feature>
<dbReference type="GO" id="GO:0016887">
    <property type="term" value="F:ATP hydrolysis activity"/>
    <property type="evidence" value="ECO:0007669"/>
    <property type="project" value="InterPro"/>
</dbReference>
<dbReference type="RefSeq" id="WP_121622492.1">
    <property type="nucleotide sequence ID" value="NZ_JACIIW010000002.1"/>
</dbReference>
<feature type="transmembrane region" description="Helical" evidence="8">
    <location>
        <begin position="139"/>
        <end position="163"/>
    </location>
</feature>
<keyword evidence="5" id="KW-0067">ATP-binding</keyword>
<dbReference type="PROSITE" id="PS50893">
    <property type="entry name" value="ABC_TRANSPORTER_2"/>
    <property type="match status" value="1"/>
</dbReference>
<dbReference type="GO" id="GO:0140359">
    <property type="term" value="F:ABC-type transporter activity"/>
    <property type="evidence" value="ECO:0007669"/>
    <property type="project" value="InterPro"/>
</dbReference>
<dbReference type="NCBIfam" id="TIGR02868">
    <property type="entry name" value="CydC"/>
    <property type="match status" value="1"/>
</dbReference>
<evidence type="ECO:0000256" key="5">
    <source>
        <dbReference type="ARBA" id="ARBA00022840"/>
    </source>
</evidence>
<keyword evidence="4" id="KW-0547">Nucleotide-binding</keyword>
<keyword evidence="6 8" id="KW-1133">Transmembrane helix</keyword>
<evidence type="ECO:0000259" key="10">
    <source>
        <dbReference type="PROSITE" id="PS50929"/>
    </source>
</evidence>
<dbReference type="InterPro" id="IPR003439">
    <property type="entry name" value="ABC_transporter-like_ATP-bd"/>
</dbReference>
<dbReference type="PROSITE" id="PS00211">
    <property type="entry name" value="ABC_TRANSPORTER_1"/>
    <property type="match status" value="1"/>
</dbReference>
<dbReference type="InterPro" id="IPR014223">
    <property type="entry name" value="ABC_CydC/D"/>
</dbReference>
<keyword evidence="3 8" id="KW-0812">Transmembrane</keyword>
<sequence>MSPRMAALAAILRLFLAERRGALIGGALLAALTALAGAGLLALSGWFITASALAGLSAAAIAFDVFMPAAGIRLLALTRTAGRYGERLVTHDATLAVLARLRERLFRGWAAPEAAGRLAGQPARLLFRLTLDIDALDALYLRVLVPLAAALSVGLGASLLIGLVDGTTALAFALFVLAAGLGLPALAVRAARRPARRRAHGLEVLRARVIDAVSGQTELLMAGRLAGQREACAAADRALAAADDALNRIETRLAAALAVSGALLLAAMLVAGAGLSARAAIDAPMAALLLLLALAAFEPFAALRRGASELGRAVIAARRTAPRLAPPLLPPPPAMPAPGLAVRLEAATFVYPGTAGPALAAVDLAVADGERLALVGASGAGKSTLLAAIAGEMSPAAGRLAAVGGTLLTQRTTLFRDSLRDNLRLAAPEADDRRLRDALAAAGLDAFVAALPRGLDTRLGEAGVGLSGGQARRLALARLFLRDTPLWLLDEPTEGLDGATARDVLARLCARAGPRTLVIATHLRREAAVAGRILRVDGGRIAGAARRGEPGFARALDALRPD</sequence>
<feature type="transmembrane region" description="Helical" evidence="8">
    <location>
        <begin position="283"/>
        <end position="303"/>
    </location>
</feature>
<dbReference type="GO" id="GO:0045454">
    <property type="term" value="P:cell redox homeostasis"/>
    <property type="evidence" value="ECO:0007669"/>
    <property type="project" value="InterPro"/>
</dbReference>
<comment type="subcellular location">
    <subcellularLocation>
        <location evidence="1">Cell membrane</location>
        <topology evidence="1">Multi-pass membrane protein</topology>
    </subcellularLocation>
</comment>
<keyword evidence="12" id="KW-1185">Reference proteome</keyword>
<dbReference type="AlphaFoldDB" id="A0A3L7AK75"/>
<evidence type="ECO:0000313" key="11">
    <source>
        <dbReference type="EMBL" id="RLP79988.1"/>
    </source>
</evidence>
<feature type="transmembrane region" description="Helical" evidence="8">
    <location>
        <begin position="54"/>
        <end position="77"/>
    </location>
</feature>
<dbReference type="InterPro" id="IPR036640">
    <property type="entry name" value="ABC1_TM_sf"/>
</dbReference>
<evidence type="ECO:0000256" key="8">
    <source>
        <dbReference type="SAM" id="Phobius"/>
    </source>
</evidence>
<dbReference type="Pfam" id="PF00005">
    <property type="entry name" value="ABC_tran"/>
    <property type="match status" value="1"/>
</dbReference>
<feature type="transmembrane region" description="Helical" evidence="8">
    <location>
        <begin position="169"/>
        <end position="188"/>
    </location>
</feature>
<feature type="domain" description="ABC transporter" evidence="9">
    <location>
        <begin position="342"/>
        <end position="559"/>
    </location>
</feature>
<dbReference type="PANTHER" id="PTHR24221:SF654">
    <property type="entry name" value="ATP-BINDING CASSETTE SUB-FAMILY B MEMBER 6"/>
    <property type="match status" value="1"/>
</dbReference>
<organism evidence="11 12">
    <name type="scientific">Xanthobacter tagetidis</name>
    <dbReference type="NCBI Taxonomy" id="60216"/>
    <lineage>
        <taxon>Bacteria</taxon>
        <taxon>Pseudomonadati</taxon>
        <taxon>Pseudomonadota</taxon>
        <taxon>Alphaproteobacteria</taxon>
        <taxon>Hyphomicrobiales</taxon>
        <taxon>Xanthobacteraceae</taxon>
        <taxon>Xanthobacter</taxon>
    </lineage>
</organism>
<dbReference type="Gene3D" id="1.20.1560.10">
    <property type="entry name" value="ABC transporter type 1, transmembrane domain"/>
    <property type="match status" value="1"/>
</dbReference>
<protein>
    <submittedName>
        <fullName evidence="11">Thiol reductant ABC exporter subunit CydC</fullName>
    </submittedName>
</protein>
<feature type="transmembrane region" description="Helical" evidence="8">
    <location>
        <begin position="21"/>
        <end position="48"/>
    </location>
</feature>
<dbReference type="InterPro" id="IPR003593">
    <property type="entry name" value="AAA+_ATPase"/>
</dbReference>
<dbReference type="InterPro" id="IPR011527">
    <property type="entry name" value="ABC1_TM_dom"/>
</dbReference>
<dbReference type="GO" id="GO:0005886">
    <property type="term" value="C:plasma membrane"/>
    <property type="evidence" value="ECO:0007669"/>
    <property type="project" value="UniProtKB-SubCell"/>
</dbReference>
<evidence type="ECO:0000313" key="12">
    <source>
        <dbReference type="Proteomes" id="UP000269692"/>
    </source>
</evidence>
<evidence type="ECO:0000256" key="3">
    <source>
        <dbReference type="ARBA" id="ARBA00022692"/>
    </source>
</evidence>
<accession>A0A3L7AK75</accession>
<evidence type="ECO:0000256" key="2">
    <source>
        <dbReference type="ARBA" id="ARBA00005417"/>
    </source>
</evidence>